<dbReference type="RefSeq" id="WP_110360051.1">
    <property type="nucleotide sequence ID" value="NZ_QFLI01000002.1"/>
</dbReference>
<dbReference type="GO" id="GO:0003884">
    <property type="term" value="F:D-amino-acid oxidase activity"/>
    <property type="evidence" value="ECO:0007669"/>
    <property type="project" value="UniProtKB-EC"/>
</dbReference>
<evidence type="ECO:0000313" key="11">
    <source>
        <dbReference type="Proteomes" id="UP000248079"/>
    </source>
</evidence>
<dbReference type="EC" id="1.4.3.3" evidence="6"/>
<dbReference type="OrthoDB" id="214253at2"/>
<evidence type="ECO:0000256" key="7">
    <source>
        <dbReference type="ARBA" id="ARBA00039751"/>
    </source>
</evidence>
<gene>
    <name evidence="10" type="ORF">DF185_07150</name>
</gene>
<dbReference type="AlphaFoldDB" id="A0A2V4A187"/>
<dbReference type="SUPFAM" id="SSF54373">
    <property type="entry name" value="FAD-linked reductases, C-terminal domain"/>
    <property type="match status" value="1"/>
</dbReference>
<proteinExistence type="inferred from homology"/>
<dbReference type="EMBL" id="QFLI01000002">
    <property type="protein sequence ID" value="PXY02418.1"/>
    <property type="molecule type" value="Genomic_DNA"/>
</dbReference>
<dbReference type="InterPro" id="IPR023209">
    <property type="entry name" value="DAO"/>
</dbReference>
<dbReference type="SUPFAM" id="SSF51971">
    <property type="entry name" value="Nucleotide-binding domain"/>
    <property type="match status" value="1"/>
</dbReference>
<keyword evidence="4" id="KW-0274">FAD</keyword>
<comment type="similarity">
    <text evidence="2">Belongs to the DAMOX/DASOX family.</text>
</comment>
<evidence type="ECO:0000256" key="1">
    <source>
        <dbReference type="ARBA" id="ARBA00001974"/>
    </source>
</evidence>
<dbReference type="GO" id="GO:0019478">
    <property type="term" value="P:D-amino acid catabolic process"/>
    <property type="evidence" value="ECO:0007669"/>
    <property type="project" value="TreeGrafter"/>
</dbReference>
<evidence type="ECO:0000256" key="5">
    <source>
        <dbReference type="ARBA" id="ARBA00023002"/>
    </source>
</evidence>
<reference evidence="10 11" key="1">
    <citation type="submission" date="2018-05" db="EMBL/GenBank/DDBJ databases">
        <title>Marinifilum breve JC075T sp. nov., a marine bacterium isolated from Yongle Blue Hole in the South China Sea.</title>
        <authorList>
            <person name="Fu T."/>
        </authorList>
    </citation>
    <scope>NUCLEOTIDE SEQUENCE [LARGE SCALE GENOMIC DNA]</scope>
    <source>
        <strain evidence="10 11">JC075</strain>
    </source>
</reference>
<keyword evidence="5" id="KW-0560">Oxidoreductase</keyword>
<dbReference type="InterPro" id="IPR006076">
    <property type="entry name" value="FAD-dep_OxRdtase"/>
</dbReference>
<evidence type="ECO:0000256" key="8">
    <source>
        <dbReference type="ARBA" id="ARBA00049547"/>
    </source>
</evidence>
<keyword evidence="3" id="KW-0285">Flavoprotein</keyword>
<sequence>MNKQFLIVGQGIAGSLLAYNMYKAGLSFKIVSSLELRKASDIAAGLFNPLVFKRLTKSWMVDDCLPVMFETYRELEELLGHKFLYEKDILKPLSEHESVMWKERRAQDNFGDFISDIHVNHVGKGIKGMHAYGKVTQSGYVDLPKMLKKLRKFFKREGLIVDSYFDYKDLGFIDKQISWHGLMAETIVFCEGYRATENPYFGDLAFKPTKGELLEIQCDELQEDYILNKKLFVMPVGNHRFKVGATYDWTQLDEETTEEAKMDIISRLDDLIDLPYKVINQWAGVRPTVSDRRPILGIHPLHEHIAIFNGLGTKGVMLAPYFAREMTRFLSVSDYPLAPEIDIRRFMK</sequence>
<comment type="caution">
    <text evidence="10">The sequence shown here is derived from an EMBL/GenBank/DDBJ whole genome shotgun (WGS) entry which is preliminary data.</text>
</comment>
<dbReference type="Proteomes" id="UP000248079">
    <property type="component" value="Unassembled WGS sequence"/>
</dbReference>
<dbReference type="Gene3D" id="3.30.9.10">
    <property type="entry name" value="D-Amino Acid Oxidase, subunit A, domain 2"/>
    <property type="match status" value="1"/>
</dbReference>
<organism evidence="10 11">
    <name type="scientific">Marinifilum breve</name>
    <dbReference type="NCBI Taxonomy" id="2184082"/>
    <lineage>
        <taxon>Bacteria</taxon>
        <taxon>Pseudomonadati</taxon>
        <taxon>Bacteroidota</taxon>
        <taxon>Bacteroidia</taxon>
        <taxon>Marinilabiliales</taxon>
        <taxon>Marinifilaceae</taxon>
    </lineage>
</organism>
<name>A0A2V4A187_9BACT</name>
<keyword evidence="11" id="KW-1185">Reference proteome</keyword>
<evidence type="ECO:0000259" key="9">
    <source>
        <dbReference type="Pfam" id="PF01266"/>
    </source>
</evidence>
<comment type="cofactor">
    <cofactor evidence="1">
        <name>FAD</name>
        <dbReference type="ChEBI" id="CHEBI:57692"/>
    </cofactor>
</comment>
<evidence type="ECO:0000313" key="10">
    <source>
        <dbReference type="EMBL" id="PXY02418.1"/>
    </source>
</evidence>
<evidence type="ECO:0000256" key="6">
    <source>
        <dbReference type="ARBA" id="ARBA00039101"/>
    </source>
</evidence>
<dbReference type="GO" id="GO:0005737">
    <property type="term" value="C:cytoplasm"/>
    <property type="evidence" value="ECO:0007669"/>
    <property type="project" value="TreeGrafter"/>
</dbReference>
<evidence type="ECO:0000256" key="2">
    <source>
        <dbReference type="ARBA" id="ARBA00006730"/>
    </source>
</evidence>
<dbReference type="Pfam" id="PF01266">
    <property type="entry name" value="DAO"/>
    <property type="match status" value="1"/>
</dbReference>
<evidence type="ECO:0000256" key="4">
    <source>
        <dbReference type="ARBA" id="ARBA00022827"/>
    </source>
</evidence>
<comment type="catalytic activity">
    <reaction evidence="8">
        <text>a D-alpha-amino acid + O2 + H2O = a 2-oxocarboxylate + H2O2 + NH4(+)</text>
        <dbReference type="Rhea" id="RHEA:21816"/>
        <dbReference type="ChEBI" id="CHEBI:15377"/>
        <dbReference type="ChEBI" id="CHEBI:15379"/>
        <dbReference type="ChEBI" id="CHEBI:16240"/>
        <dbReference type="ChEBI" id="CHEBI:28938"/>
        <dbReference type="ChEBI" id="CHEBI:35179"/>
        <dbReference type="ChEBI" id="CHEBI:59871"/>
        <dbReference type="EC" id="1.4.3.3"/>
    </reaction>
    <physiologicalReaction direction="left-to-right" evidence="8">
        <dbReference type="Rhea" id="RHEA:21817"/>
    </physiologicalReaction>
</comment>
<evidence type="ECO:0000256" key="3">
    <source>
        <dbReference type="ARBA" id="ARBA00022630"/>
    </source>
</evidence>
<dbReference type="PANTHER" id="PTHR11530">
    <property type="entry name" value="D-AMINO ACID OXIDASE"/>
    <property type="match status" value="1"/>
</dbReference>
<accession>A0A2V4A187</accession>
<dbReference type="InterPro" id="IPR036188">
    <property type="entry name" value="FAD/NAD-bd_sf"/>
</dbReference>
<protein>
    <recommendedName>
        <fullName evidence="7">D-amino-acid oxidase</fullName>
        <ecNumber evidence="6">1.4.3.3</ecNumber>
    </recommendedName>
</protein>
<dbReference type="GO" id="GO:0071949">
    <property type="term" value="F:FAD binding"/>
    <property type="evidence" value="ECO:0007669"/>
    <property type="project" value="InterPro"/>
</dbReference>
<dbReference type="PANTHER" id="PTHR11530:SF11">
    <property type="entry name" value="D-ASPARTATE OXIDASE"/>
    <property type="match status" value="1"/>
</dbReference>
<dbReference type="Gene3D" id="3.50.50.60">
    <property type="entry name" value="FAD/NAD(P)-binding domain"/>
    <property type="match status" value="1"/>
</dbReference>
<feature type="domain" description="FAD dependent oxidoreductase" evidence="9">
    <location>
        <begin position="6"/>
        <end position="327"/>
    </location>
</feature>